<name>A0A084IH48_SALHC</name>
<keyword evidence="1" id="KW-0472">Membrane</keyword>
<gene>
    <name evidence="2" type="ORF">C41B8_17089</name>
</gene>
<dbReference type="OrthoDB" id="9835634at2"/>
<protein>
    <submittedName>
        <fullName evidence="2">Uncharacterized protein</fullName>
    </submittedName>
</protein>
<dbReference type="PROSITE" id="PS51257">
    <property type="entry name" value="PROKAR_LIPOPROTEIN"/>
    <property type="match status" value="1"/>
</dbReference>
<dbReference type="AlphaFoldDB" id="A0A084IH48"/>
<evidence type="ECO:0000313" key="3">
    <source>
        <dbReference type="Proteomes" id="UP000028302"/>
    </source>
</evidence>
<dbReference type="RefSeq" id="WP_037341017.1">
    <property type="nucleotide sequence ID" value="NZ_APNK01000042.1"/>
</dbReference>
<feature type="transmembrane region" description="Helical" evidence="1">
    <location>
        <begin position="106"/>
        <end position="127"/>
    </location>
</feature>
<evidence type="ECO:0000256" key="1">
    <source>
        <dbReference type="SAM" id="Phobius"/>
    </source>
</evidence>
<keyword evidence="1" id="KW-1133">Transmembrane helix</keyword>
<reference evidence="2 3" key="1">
    <citation type="submission" date="2013-03" db="EMBL/GenBank/DDBJ databases">
        <title>Salinisphaera hydrothermalis C41B8 Genome Sequencing.</title>
        <authorList>
            <person name="Li C."/>
            <person name="Lai Q."/>
            <person name="Shao Z."/>
        </authorList>
    </citation>
    <scope>NUCLEOTIDE SEQUENCE [LARGE SCALE GENOMIC DNA]</scope>
    <source>
        <strain evidence="2 3">C41B8</strain>
    </source>
</reference>
<organism evidence="2 3">
    <name type="scientific">Salinisphaera hydrothermalis (strain C41B8)</name>
    <dbReference type="NCBI Taxonomy" id="1304275"/>
    <lineage>
        <taxon>Bacteria</taxon>
        <taxon>Pseudomonadati</taxon>
        <taxon>Pseudomonadota</taxon>
        <taxon>Gammaproteobacteria</taxon>
        <taxon>Salinisphaerales</taxon>
        <taxon>Salinisphaeraceae</taxon>
        <taxon>Salinisphaera</taxon>
    </lineage>
</organism>
<proteinExistence type="predicted"/>
<accession>A0A084IH48</accession>
<dbReference type="Proteomes" id="UP000028302">
    <property type="component" value="Unassembled WGS sequence"/>
</dbReference>
<keyword evidence="1" id="KW-0812">Transmembrane</keyword>
<dbReference type="STRING" id="1304275.C41B8_17089"/>
<dbReference type="EMBL" id="APNK01000042">
    <property type="protein sequence ID" value="KEZ76032.1"/>
    <property type="molecule type" value="Genomic_DNA"/>
</dbReference>
<comment type="caution">
    <text evidence="2">The sequence shown here is derived from an EMBL/GenBank/DDBJ whole genome shotgun (WGS) entry which is preliminary data.</text>
</comment>
<feature type="transmembrane region" description="Helical" evidence="1">
    <location>
        <begin position="43"/>
        <end position="65"/>
    </location>
</feature>
<sequence>MSFGRQSFGLVGSLFVSACCLGAGPILAALAAAFGFSAFHSVLNIYVLAPLMTVSVLWIMWNLSIQGRALAGAVSRYAPFWIGLVGGALAWVGVILPHVLMGTRPTGTALIIVGMALLVGASVWSLIDQRRRYSKANSSVHSNV</sequence>
<dbReference type="eggNOG" id="ENOG5033XZ1">
    <property type="taxonomic scope" value="Bacteria"/>
</dbReference>
<evidence type="ECO:0000313" key="2">
    <source>
        <dbReference type="EMBL" id="KEZ76032.1"/>
    </source>
</evidence>
<keyword evidence="3" id="KW-1185">Reference proteome</keyword>
<feature type="transmembrane region" description="Helical" evidence="1">
    <location>
        <begin position="77"/>
        <end position="100"/>
    </location>
</feature>